<dbReference type="InterPro" id="IPR021354">
    <property type="entry name" value="DUF2975"/>
</dbReference>
<sequence length="163" mass="17669">MSRLTLPVVLLRIFLVALFAFLLLMQLLSLPGQFVSGDGGGEYAHLGWVLLVAAELGALCLQVVIVCTWKLLTAVKADRIFSESSLGWVNGIVWSFVAGWVLLAGTAAYLVVVIYFSPERDPGIPVLLFGMVLVGAVFVLLVVVLRALLRQATELRADMDIVI</sequence>
<proteinExistence type="predicted"/>
<feature type="transmembrane region" description="Helical" evidence="1">
    <location>
        <begin position="48"/>
        <end position="72"/>
    </location>
</feature>
<reference evidence="2 3" key="1">
    <citation type="submission" date="2020-08" db="EMBL/GenBank/DDBJ databases">
        <title>Sequencing the genomes of 1000 actinobacteria strains.</title>
        <authorList>
            <person name="Klenk H.-P."/>
        </authorList>
    </citation>
    <scope>NUCLEOTIDE SEQUENCE [LARGE SCALE GENOMIC DNA]</scope>
    <source>
        <strain evidence="2 3">DSM 105784</strain>
    </source>
</reference>
<protein>
    <submittedName>
        <fullName evidence="2">Small-conductance mechanosensitive channel</fullName>
    </submittedName>
</protein>
<dbReference type="Proteomes" id="UP000536685">
    <property type="component" value="Unassembled WGS sequence"/>
</dbReference>
<feature type="transmembrane region" description="Helical" evidence="1">
    <location>
        <begin position="92"/>
        <end position="116"/>
    </location>
</feature>
<keyword evidence="1" id="KW-0472">Membrane</keyword>
<keyword evidence="1" id="KW-0812">Transmembrane</keyword>
<comment type="caution">
    <text evidence="2">The sequence shown here is derived from an EMBL/GenBank/DDBJ whole genome shotgun (WGS) entry which is preliminary data.</text>
</comment>
<feature type="transmembrane region" description="Helical" evidence="1">
    <location>
        <begin position="128"/>
        <end position="149"/>
    </location>
</feature>
<dbReference type="EMBL" id="JACHMJ010000001">
    <property type="protein sequence ID" value="MBB5844152.1"/>
    <property type="molecule type" value="Genomic_DNA"/>
</dbReference>
<organism evidence="2 3">
    <name type="scientific">Conyzicola lurida</name>
    <dbReference type="NCBI Taxonomy" id="1172621"/>
    <lineage>
        <taxon>Bacteria</taxon>
        <taxon>Bacillati</taxon>
        <taxon>Actinomycetota</taxon>
        <taxon>Actinomycetes</taxon>
        <taxon>Micrococcales</taxon>
        <taxon>Microbacteriaceae</taxon>
        <taxon>Conyzicola</taxon>
    </lineage>
</organism>
<gene>
    <name evidence="2" type="ORF">HD599_002475</name>
</gene>
<keyword evidence="3" id="KW-1185">Reference proteome</keyword>
<dbReference type="Pfam" id="PF11188">
    <property type="entry name" value="DUF2975"/>
    <property type="match status" value="1"/>
</dbReference>
<accession>A0A841AQC4</accession>
<evidence type="ECO:0000256" key="1">
    <source>
        <dbReference type="SAM" id="Phobius"/>
    </source>
</evidence>
<keyword evidence="1" id="KW-1133">Transmembrane helix</keyword>
<dbReference type="RefSeq" id="WP_184238035.1">
    <property type="nucleotide sequence ID" value="NZ_JACHMJ010000001.1"/>
</dbReference>
<dbReference type="AlphaFoldDB" id="A0A841AQC4"/>
<evidence type="ECO:0000313" key="3">
    <source>
        <dbReference type="Proteomes" id="UP000536685"/>
    </source>
</evidence>
<name>A0A841AQC4_9MICO</name>
<feature type="transmembrane region" description="Helical" evidence="1">
    <location>
        <begin position="9"/>
        <end position="28"/>
    </location>
</feature>
<evidence type="ECO:0000313" key="2">
    <source>
        <dbReference type="EMBL" id="MBB5844152.1"/>
    </source>
</evidence>